<dbReference type="PRINTS" id="PR00161">
    <property type="entry name" value="NIHGNASECYTB"/>
</dbReference>
<feature type="transmembrane region" description="Helical" evidence="12">
    <location>
        <begin position="183"/>
        <end position="204"/>
    </location>
</feature>
<dbReference type="InterPro" id="IPR000516">
    <property type="entry name" value="Ni-dep_Hydgase_cyt-B"/>
</dbReference>
<feature type="transmembrane region" description="Helical" evidence="12">
    <location>
        <begin position="25"/>
        <end position="44"/>
    </location>
</feature>
<evidence type="ECO:0000256" key="10">
    <source>
        <dbReference type="ARBA" id="ARBA00023004"/>
    </source>
</evidence>
<dbReference type="InterPro" id="IPR011577">
    <property type="entry name" value="Cyt_b561_bac/Ni-Hgenase"/>
</dbReference>
<gene>
    <name evidence="14" type="ORF">GCM10023185_28900</name>
</gene>
<comment type="subcellular location">
    <subcellularLocation>
        <location evidence="1">Cell membrane</location>
        <topology evidence="1">Multi-pass membrane protein</topology>
    </subcellularLocation>
</comment>
<evidence type="ECO:0000256" key="7">
    <source>
        <dbReference type="ARBA" id="ARBA00022723"/>
    </source>
</evidence>
<reference evidence="15" key="1">
    <citation type="journal article" date="2019" name="Int. J. Syst. Evol. Microbiol.">
        <title>The Global Catalogue of Microorganisms (GCM) 10K type strain sequencing project: providing services to taxonomists for standard genome sequencing and annotation.</title>
        <authorList>
            <consortium name="The Broad Institute Genomics Platform"/>
            <consortium name="The Broad Institute Genome Sequencing Center for Infectious Disease"/>
            <person name="Wu L."/>
            <person name="Ma J."/>
        </authorList>
    </citation>
    <scope>NUCLEOTIDE SEQUENCE [LARGE SCALE GENOMIC DNA]</scope>
    <source>
        <strain evidence="15">JCM 17923</strain>
    </source>
</reference>
<name>A0ABP8IKP0_9BACT</name>
<keyword evidence="11 12" id="KW-0472">Membrane</keyword>
<dbReference type="InterPro" id="IPR016174">
    <property type="entry name" value="Di-haem_cyt_TM"/>
</dbReference>
<dbReference type="EMBL" id="BAABGZ010000061">
    <property type="protein sequence ID" value="GAA4361672.1"/>
    <property type="molecule type" value="Genomic_DNA"/>
</dbReference>
<feature type="domain" description="Cytochrome b561 bacterial/Ni-hydrogenase" evidence="13">
    <location>
        <begin position="16"/>
        <end position="217"/>
    </location>
</feature>
<comment type="similarity">
    <text evidence="2">Belongs to the HupC/HyaC/HydC family.</text>
</comment>
<accession>A0ABP8IKP0</accession>
<keyword evidence="4" id="KW-1003">Cell membrane</keyword>
<evidence type="ECO:0000256" key="6">
    <source>
        <dbReference type="ARBA" id="ARBA00022692"/>
    </source>
</evidence>
<keyword evidence="15" id="KW-1185">Reference proteome</keyword>
<keyword evidence="5" id="KW-0349">Heme</keyword>
<keyword evidence="8" id="KW-0249">Electron transport</keyword>
<evidence type="ECO:0000313" key="15">
    <source>
        <dbReference type="Proteomes" id="UP001501153"/>
    </source>
</evidence>
<sequence>MTPDSATLPTPTTKDYSAAMRLWHWANWLLVSAQLITILFQRVIVKAKTAVPEYQELMSREGISLSEKQARSLTRVISERIWDWHVYIGLALAGLWLLRLLLELRGPSPRRFGARLTAALRRYRLAPPARGENAGRNLFSLLTYLLFYIMLAVIALTGLGLTYHHDFEWLDRIEHDLEEIHNATMYGIIAFFVVHLVGVVWAELTSEKGLVSRMISGSQERE</sequence>
<evidence type="ECO:0000256" key="11">
    <source>
        <dbReference type="ARBA" id="ARBA00023136"/>
    </source>
</evidence>
<evidence type="ECO:0000256" key="2">
    <source>
        <dbReference type="ARBA" id="ARBA00008622"/>
    </source>
</evidence>
<evidence type="ECO:0000256" key="8">
    <source>
        <dbReference type="ARBA" id="ARBA00022982"/>
    </source>
</evidence>
<dbReference type="Gene3D" id="1.20.950.20">
    <property type="entry name" value="Transmembrane di-heme cytochromes, Chain C"/>
    <property type="match status" value="1"/>
</dbReference>
<dbReference type="Proteomes" id="UP001501153">
    <property type="component" value="Unassembled WGS sequence"/>
</dbReference>
<dbReference type="Pfam" id="PF01292">
    <property type="entry name" value="Ni_hydr_CYTB"/>
    <property type="match status" value="1"/>
</dbReference>
<evidence type="ECO:0000256" key="9">
    <source>
        <dbReference type="ARBA" id="ARBA00022989"/>
    </source>
</evidence>
<dbReference type="RefSeq" id="WP_345236797.1">
    <property type="nucleotide sequence ID" value="NZ_BAABGZ010000061.1"/>
</dbReference>
<keyword evidence="7" id="KW-0479">Metal-binding</keyword>
<keyword evidence="3" id="KW-0813">Transport</keyword>
<evidence type="ECO:0000259" key="13">
    <source>
        <dbReference type="Pfam" id="PF01292"/>
    </source>
</evidence>
<evidence type="ECO:0000256" key="5">
    <source>
        <dbReference type="ARBA" id="ARBA00022617"/>
    </source>
</evidence>
<evidence type="ECO:0000256" key="4">
    <source>
        <dbReference type="ARBA" id="ARBA00022475"/>
    </source>
</evidence>
<dbReference type="PANTHER" id="PTHR30485:SF0">
    <property type="entry name" value="NI_FE-HYDROGENASE 1 B-TYPE CYTOCHROME SUBUNIT-RELATED"/>
    <property type="match status" value="1"/>
</dbReference>
<evidence type="ECO:0000256" key="12">
    <source>
        <dbReference type="SAM" id="Phobius"/>
    </source>
</evidence>
<keyword evidence="9 12" id="KW-1133">Transmembrane helix</keyword>
<proteinExistence type="inferred from homology"/>
<comment type="caution">
    <text evidence="14">The sequence shown here is derived from an EMBL/GenBank/DDBJ whole genome shotgun (WGS) entry which is preliminary data.</text>
</comment>
<evidence type="ECO:0000313" key="14">
    <source>
        <dbReference type="EMBL" id="GAA4361672.1"/>
    </source>
</evidence>
<dbReference type="PANTHER" id="PTHR30485">
    <property type="entry name" value="NI/FE-HYDROGENASE 1 B-TYPE CYTOCHROME SUBUNIT"/>
    <property type="match status" value="1"/>
</dbReference>
<evidence type="ECO:0000256" key="1">
    <source>
        <dbReference type="ARBA" id="ARBA00004651"/>
    </source>
</evidence>
<feature type="transmembrane region" description="Helical" evidence="12">
    <location>
        <begin position="84"/>
        <end position="102"/>
    </location>
</feature>
<feature type="transmembrane region" description="Helical" evidence="12">
    <location>
        <begin position="138"/>
        <end position="163"/>
    </location>
</feature>
<keyword evidence="10" id="KW-0408">Iron</keyword>
<organism evidence="14 15">
    <name type="scientific">Hymenobacter saemangeumensis</name>
    <dbReference type="NCBI Taxonomy" id="1084522"/>
    <lineage>
        <taxon>Bacteria</taxon>
        <taxon>Pseudomonadati</taxon>
        <taxon>Bacteroidota</taxon>
        <taxon>Cytophagia</taxon>
        <taxon>Cytophagales</taxon>
        <taxon>Hymenobacteraceae</taxon>
        <taxon>Hymenobacter</taxon>
    </lineage>
</organism>
<keyword evidence="6 12" id="KW-0812">Transmembrane</keyword>
<dbReference type="InterPro" id="IPR051542">
    <property type="entry name" value="Hydrogenase_cytochrome"/>
</dbReference>
<dbReference type="SUPFAM" id="SSF81342">
    <property type="entry name" value="Transmembrane di-heme cytochromes"/>
    <property type="match status" value="1"/>
</dbReference>
<protein>
    <recommendedName>
        <fullName evidence="13">Cytochrome b561 bacterial/Ni-hydrogenase domain-containing protein</fullName>
    </recommendedName>
</protein>
<evidence type="ECO:0000256" key="3">
    <source>
        <dbReference type="ARBA" id="ARBA00022448"/>
    </source>
</evidence>